<dbReference type="Proteomes" id="UP001589568">
    <property type="component" value="Unassembled WGS sequence"/>
</dbReference>
<keyword evidence="2" id="KW-1185">Reference proteome</keyword>
<organism evidence="1 2">
    <name type="scientific">Nonomuraea salmonea</name>
    <dbReference type="NCBI Taxonomy" id="46181"/>
    <lineage>
        <taxon>Bacteria</taxon>
        <taxon>Bacillati</taxon>
        <taxon>Actinomycetota</taxon>
        <taxon>Actinomycetes</taxon>
        <taxon>Streptosporangiales</taxon>
        <taxon>Streptosporangiaceae</taxon>
        <taxon>Nonomuraea</taxon>
    </lineage>
</organism>
<sequence>MARRDPTLPSTSEGVALDQHVAAHNLTKNVAKIARDPATQRDYREACDETELGSRVAKALRMESYPKLDRR</sequence>
<comment type="caution">
    <text evidence="1">The sequence shown here is derived from an EMBL/GenBank/DDBJ whole genome shotgun (WGS) entry which is preliminary data.</text>
</comment>
<protein>
    <submittedName>
        <fullName evidence="1">Uncharacterized protein</fullName>
    </submittedName>
</protein>
<evidence type="ECO:0000313" key="2">
    <source>
        <dbReference type="Proteomes" id="UP001589568"/>
    </source>
</evidence>
<gene>
    <name evidence="1" type="ORF">ACFFR3_45875</name>
</gene>
<name>A0ABV5P2Q0_9ACTN</name>
<dbReference type="RefSeq" id="WP_345410211.1">
    <property type="nucleotide sequence ID" value="NZ_BAAAXS010000002.1"/>
</dbReference>
<accession>A0ABV5P2Q0</accession>
<dbReference type="EMBL" id="JBHMCF010000057">
    <property type="protein sequence ID" value="MFB9476865.1"/>
    <property type="molecule type" value="Genomic_DNA"/>
</dbReference>
<reference evidence="1 2" key="1">
    <citation type="submission" date="2024-09" db="EMBL/GenBank/DDBJ databases">
        <authorList>
            <person name="Sun Q."/>
            <person name="Mori K."/>
        </authorList>
    </citation>
    <scope>NUCLEOTIDE SEQUENCE [LARGE SCALE GENOMIC DNA]</scope>
    <source>
        <strain evidence="1 2">JCM 3324</strain>
    </source>
</reference>
<evidence type="ECO:0000313" key="1">
    <source>
        <dbReference type="EMBL" id="MFB9476865.1"/>
    </source>
</evidence>
<proteinExistence type="predicted"/>